<dbReference type="InterPro" id="IPR011059">
    <property type="entry name" value="Metal-dep_hydrolase_composite"/>
</dbReference>
<reference evidence="3 4" key="1">
    <citation type="journal article" date="2019" name="Int. J. Syst. Evol. Microbiol.">
        <title>The Global Catalogue of Microorganisms (GCM) 10K type strain sequencing project: providing services to taxonomists for standard genome sequencing and annotation.</title>
        <authorList>
            <consortium name="The Broad Institute Genomics Platform"/>
            <consortium name="The Broad Institute Genome Sequencing Center for Infectious Disease"/>
            <person name="Wu L."/>
            <person name="Ma J."/>
        </authorList>
    </citation>
    <scope>NUCLEOTIDE SEQUENCE [LARGE SCALE GENOMIC DNA]</scope>
    <source>
        <strain evidence="3 4">JCM 16021</strain>
    </source>
</reference>
<dbReference type="PANTHER" id="PTHR11647:SF1">
    <property type="entry name" value="COLLAPSIN RESPONSE MEDIATOR PROTEIN"/>
    <property type="match status" value="1"/>
</dbReference>
<evidence type="ECO:0000313" key="3">
    <source>
        <dbReference type="EMBL" id="GAA2122625.1"/>
    </source>
</evidence>
<comment type="cofactor">
    <cofactor evidence="1">
        <name>Zn(2+)</name>
        <dbReference type="ChEBI" id="CHEBI:29105"/>
    </cofactor>
</comment>
<dbReference type="Gene3D" id="3.20.20.140">
    <property type="entry name" value="Metal-dependent hydrolases"/>
    <property type="match status" value="1"/>
</dbReference>
<dbReference type="SUPFAM" id="SSF51556">
    <property type="entry name" value="Metallo-dependent hydrolases"/>
    <property type="match status" value="1"/>
</dbReference>
<accession>A0ABN2Y816</accession>
<evidence type="ECO:0000313" key="4">
    <source>
        <dbReference type="Proteomes" id="UP001500575"/>
    </source>
</evidence>
<keyword evidence="4" id="KW-1185">Reference proteome</keyword>
<dbReference type="PANTHER" id="PTHR11647">
    <property type="entry name" value="HYDRANTOINASE/DIHYDROPYRIMIDINASE FAMILY MEMBER"/>
    <property type="match status" value="1"/>
</dbReference>
<proteinExistence type="predicted"/>
<dbReference type="EMBL" id="BAAAQQ010000009">
    <property type="protein sequence ID" value="GAA2122625.1"/>
    <property type="molecule type" value="Genomic_DNA"/>
</dbReference>
<organism evidence="3 4">
    <name type="scientific">Nocardioides bigeumensis</name>
    <dbReference type="NCBI Taxonomy" id="433657"/>
    <lineage>
        <taxon>Bacteria</taxon>
        <taxon>Bacillati</taxon>
        <taxon>Actinomycetota</taxon>
        <taxon>Actinomycetes</taxon>
        <taxon>Propionibacteriales</taxon>
        <taxon>Nocardioidaceae</taxon>
        <taxon>Nocardioides</taxon>
    </lineage>
</organism>
<dbReference type="Gene3D" id="2.30.40.10">
    <property type="entry name" value="Urease, subunit C, domain 1"/>
    <property type="match status" value="1"/>
</dbReference>
<dbReference type="InterPro" id="IPR006680">
    <property type="entry name" value="Amidohydro-rel"/>
</dbReference>
<dbReference type="InterPro" id="IPR050378">
    <property type="entry name" value="Metallo-dep_Hydrolases_sf"/>
</dbReference>
<name>A0ABN2Y816_9ACTN</name>
<sequence length="475" mass="50915">MTMEQFDIVIKGGTVVSGQGETQADVGIQGETIAAVGPDLRGGAARVIDARNKLVLPGVIDAHTHPVYTDDMAATCRAGASGGVTTILSFVGAFPSWGFPKTTPSEVVGSFVDAWSGQVACDFGLHAAFDAADDVAAEVPKLVAAGVSSFKFFMAYRARNMMVDDRSLIEGMKVIADHGGIAIVHAENGDGIEYFESQFWDQADVPHATYLHCHTPLFETEATLRAIALADAVGCPLYVPHLAVAEGITAIELGRRTASTTVWVETCPHYLLLTNREVIERGALSKIAPPIRLERDNESLWRGVADGTIQTIATDHAARTVEIKSDAPNLLQAPYGAEGIEHLLPLTYSEGVRGGRISLQRMVQVLSENPADIFGLSPRKGRILPGADADVVVLDPAGEALCTAERHVGSSDYCLYEGQRLVGKVTETLRRGHVVVDGGKLVDDITGGRYVPRSAFRQATREDETQERRTMPVLS</sequence>
<dbReference type="Pfam" id="PF01979">
    <property type="entry name" value="Amidohydro_1"/>
    <property type="match status" value="1"/>
</dbReference>
<feature type="domain" description="Amidohydrolase-related" evidence="2">
    <location>
        <begin position="54"/>
        <end position="413"/>
    </location>
</feature>
<dbReference type="Proteomes" id="UP001500575">
    <property type="component" value="Unassembled WGS sequence"/>
</dbReference>
<protein>
    <submittedName>
        <fullName evidence="3">Dihydropyrimidinase</fullName>
    </submittedName>
</protein>
<evidence type="ECO:0000259" key="2">
    <source>
        <dbReference type="Pfam" id="PF01979"/>
    </source>
</evidence>
<dbReference type="InterPro" id="IPR032466">
    <property type="entry name" value="Metal_Hydrolase"/>
</dbReference>
<gene>
    <name evidence="3" type="primary">hydA_1</name>
    <name evidence="3" type="ORF">GCM10009843_17890</name>
</gene>
<comment type="caution">
    <text evidence="3">The sequence shown here is derived from an EMBL/GenBank/DDBJ whole genome shotgun (WGS) entry which is preliminary data.</text>
</comment>
<dbReference type="RefSeq" id="WP_344303350.1">
    <property type="nucleotide sequence ID" value="NZ_BAAAQQ010000009.1"/>
</dbReference>
<dbReference type="SUPFAM" id="SSF51338">
    <property type="entry name" value="Composite domain of metallo-dependent hydrolases"/>
    <property type="match status" value="1"/>
</dbReference>
<evidence type="ECO:0000256" key="1">
    <source>
        <dbReference type="ARBA" id="ARBA00001947"/>
    </source>
</evidence>